<evidence type="ECO:0008006" key="3">
    <source>
        <dbReference type="Google" id="ProtNLM"/>
    </source>
</evidence>
<reference evidence="1" key="1">
    <citation type="journal article" date="2020" name="Stud. Mycol.">
        <title>101 Dothideomycetes genomes: a test case for predicting lifestyles and emergence of pathogens.</title>
        <authorList>
            <person name="Haridas S."/>
            <person name="Albert R."/>
            <person name="Binder M."/>
            <person name="Bloem J."/>
            <person name="Labutti K."/>
            <person name="Salamov A."/>
            <person name="Andreopoulos B."/>
            <person name="Baker S."/>
            <person name="Barry K."/>
            <person name="Bills G."/>
            <person name="Bluhm B."/>
            <person name="Cannon C."/>
            <person name="Castanera R."/>
            <person name="Culley D."/>
            <person name="Daum C."/>
            <person name="Ezra D."/>
            <person name="Gonzalez J."/>
            <person name="Henrissat B."/>
            <person name="Kuo A."/>
            <person name="Liang C."/>
            <person name="Lipzen A."/>
            <person name="Lutzoni F."/>
            <person name="Magnuson J."/>
            <person name="Mondo S."/>
            <person name="Nolan M."/>
            <person name="Ohm R."/>
            <person name="Pangilinan J."/>
            <person name="Park H.-J."/>
            <person name="Ramirez L."/>
            <person name="Alfaro M."/>
            <person name="Sun H."/>
            <person name="Tritt A."/>
            <person name="Yoshinaga Y."/>
            <person name="Zwiers L.-H."/>
            <person name="Turgeon B."/>
            <person name="Goodwin S."/>
            <person name="Spatafora J."/>
            <person name="Crous P."/>
            <person name="Grigoriev I."/>
        </authorList>
    </citation>
    <scope>NUCLEOTIDE SEQUENCE</scope>
    <source>
        <strain evidence="1">CBS 122367</strain>
    </source>
</reference>
<evidence type="ECO:0000313" key="1">
    <source>
        <dbReference type="EMBL" id="KAF2675612.1"/>
    </source>
</evidence>
<name>A0A6G1IBL7_9PLEO</name>
<dbReference type="Proteomes" id="UP000799291">
    <property type="component" value="Unassembled WGS sequence"/>
</dbReference>
<keyword evidence="2" id="KW-1185">Reference proteome</keyword>
<proteinExistence type="predicted"/>
<dbReference type="AlphaFoldDB" id="A0A6G1IBL7"/>
<organism evidence="1 2">
    <name type="scientific">Lentithecium fluviatile CBS 122367</name>
    <dbReference type="NCBI Taxonomy" id="1168545"/>
    <lineage>
        <taxon>Eukaryota</taxon>
        <taxon>Fungi</taxon>
        <taxon>Dikarya</taxon>
        <taxon>Ascomycota</taxon>
        <taxon>Pezizomycotina</taxon>
        <taxon>Dothideomycetes</taxon>
        <taxon>Pleosporomycetidae</taxon>
        <taxon>Pleosporales</taxon>
        <taxon>Massarineae</taxon>
        <taxon>Lentitheciaceae</taxon>
        <taxon>Lentithecium</taxon>
    </lineage>
</organism>
<dbReference type="OrthoDB" id="4585232at2759"/>
<evidence type="ECO:0000313" key="2">
    <source>
        <dbReference type="Proteomes" id="UP000799291"/>
    </source>
</evidence>
<dbReference type="InterPro" id="IPR024079">
    <property type="entry name" value="MetalloPept_cat_dom_sf"/>
</dbReference>
<dbReference type="GO" id="GO:0008237">
    <property type="term" value="F:metallopeptidase activity"/>
    <property type="evidence" value="ECO:0007669"/>
    <property type="project" value="InterPro"/>
</dbReference>
<dbReference type="Gene3D" id="3.40.390.10">
    <property type="entry name" value="Collagenase (Catalytic Domain)"/>
    <property type="match status" value="1"/>
</dbReference>
<protein>
    <recommendedName>
        <fullName evidence="3">Lysine-specific metallo-endopeptidase domain-containing protein</fullName>
    </recommendedName>
</protein>
<sequence>MAFANRALALTYWIDGKSCTGDRSLAKAMEETKYMGAKASERLRSSTDTDFQNVYEFLMKRKKSDKSELDTIEGFMSDVGKMTEVNDRNSANVRIYCDDEQRWKPRLDPKTKQKTGGYEDPDNWIQYSALSIFSYPGCHDTRGGNRFTYAQSYKTYMAGEPLEKQADLRATITMCELGLLHKGKRRRVFSELDEKLDLTKASGVEVLKFHPSKVILHELSHYHGYNTIDNGYFIKPDGPGTTIRQLNAEELMKNADVRSYLGQMAILADKGYTFQRKPLDSAPQREKDAWNANMEIGKLFLYPNLTKRSLKRRMERLARRYNKV</sequence>
<gene>
    <name evidence="1" type="ORF">K458DRAFT_437862</name>
</gene>
<accession>A0A6G1IBL7</accession>
<dbReference type="EMBL" id="MU005661">
    <property type="protein sequence ID" value="KAF2675612.1"/>
    <property type="molecule type" value="Genomic_DNA"/>
</dbReference>